<evidence type="ECO:0000256" key="4">
    <source>
        <dbReference type="ARBA" id="ARBA00022741"/>
    </source>
</evidence>
<feature type="compositionally biased region" description="Polar residues" evidence="11">
    <location>
        <begin position="1162"/>
        <end position="1171"/>
    </location>
</feature>
<dbReference type="Pfam" id="PF00004">
    <property type="entry name" value="AAA"/>
    <property type="match status" value="2"/>
</dbReference>
<dbReference type="InterPro" id="IPR003593">
    <property type="entry name" value="AAA+_ATPase"/>
</dbReference>
<name>A0A9P0VZP6_9ASCO</name>
<keyword evidence="3" id="KW-0962">Peroxisome biogenesis</keyword>
<keyword evidence="4" id="KW-0547">Nucleotide-binding</keyword>
<dbReference type="GO" id="GO:0005524">
    <property type="term" value="F:ATP binding"/>
    <property type="evidence" value="ECO:0007669"/>
    <property type="project" value="UniProtKB-KW"/>
</dbReference>
<comment type="subcellular location">
    <subcellularLocation>
        <location evidence="1">Membrane</location>
    </subcellularLocation>
</comment>
<dbReference type="InterPro" id="IPR003959">
    <property type="entry name" value="ATPase_AAA_core"/>
</dbReference>
<keyword evidence="5" id="KW-0378">Hydrolase</keyword>
<dbReference type="InterPro" id="IPR050168">
    <property type="entry name" value="AAA_ATPase_domain"/>
</dbReference>
<dbReference type="Pfam" id="PF23315">
    <property type="entry name" value="PEX6_4th"/>
    <property type="match status" value="1"/>
</dbReference>
<accession>A0A9P0VZP6</accession>
<gene>
    <name evidence="13" type="ORF">CLIB1423_23S01376</name>
</gene>
<dbReference type="PROSITE" id="PS00674">
    <property type="entry name" value="AAA"/>
    <property type="match status" value="1"/>
</dbReference>
<keyword evidence="7" id="KW-0472">Membrane</keyword>
<evidence type="ECO:0000256" key="3">
    <source>
        <dbReference type="ARBA" id="ARBA00022593"/>
    </source>
</evidence>
<keyword evidence="14" id="KW-1185">Reference proteome</keyword>
<dbReference type="CDD" id="cd19527">
    <property type="entry name" value="RecA-like_PEX6_r2"/>
    <property type="match status" value="1"/>
</dbReference>
<dbReference type="InterPro" id="IPR056995">
    <property type="entry name" value="PEX6_4th_dom"/>
</dbReference>
<comment type="similarity">
    <text evidence="2">Belongs to the AAA ATPase family.</text>
</comment>
<evidence type="ECO:0000256" key="10">
    <source>
        <dbReference type="ARBA" id="ARBA00048778"/>
    </source>
</evidence>
<dbReference type="InterPro" id="IPR003960">
    <property type="entry name" value="ATPase_AAA_CS"/>
</dbReference>
<evidence type="ECO:0000313" key="13">
    <source>
        <dbReference type="EMBL" id="CAH2355259.1"/>
    </source>
</evidence>
<dbReference type="Gene3D" id="1.10.8.60">
    <property type="match status" value="1"/>
</dbReference>
<dbReference type="GO" id="GO:0016887">
    <property type="term" value="F:ATP hydrolysis activity"/>
    <property type="evidence" value="ECO:0007669"/>
    <property type="project" value="InterPro"/>
</dbReference>
<dbReference type="Gene3D" id="3.40.50.300">
    <property type="entry name" value="P-loop containing nucleotide triphosphate hydrolases"/>
    <property type="match status" value="2"/>
</dbReference>
<dbReference type="InterPro" id="IPR027417">
    <property type="entry name" value="P-loop_NTPase"/>
</dbReference>
<dbReference type="OrthoDB" id="5553750at2759"/>
<protein>
    <recommendedName>
        <fullName evidence="8">Peroxisomal ATPase PEX6</fullName>
    </recommendedName>
    <alternativeName>
        <fullName evidence="9">Peroxin-6</fullName>
    </alternativeName>
</protein>
<evidence type="ECO:0000259" key="12">
    <source>
        <dbReference type="SMART" id="SM00382"/>
    </source>
</evidence>
<dbReference type="PANTHER" id="PTHR23077">
    <property type="entry name" value="AAA-FAMILY ATPASE"/>
    <property type="match status" value="1"/>
</dbReference>
<evidence type="ECO:0000256" key="6">
    <source>
        <dbReference type="ARBA" id="ARBA00022840"/>
    </source>
</evidence>
<dbReference type="FunFam" id="1.10.8.60:FF:000039">
    <property type="entry name" value="peroxisome biogenesis factor 6"/>
    <property type="match status" value="1"/>
</dbReference>
<feature type="domain" description="AAA+ ATPase" evidence="12">
    <location>
        <begin position="881"/>
        <end position="1024"/>
    </location>
</feature>
<evidence type="ECO:0000256" key="5">
    <source>
        <dbReference type="ARBA" id="ARBA00022801"/>
    </source>
</evidence>
<feature type="region of interest" description="Disordered" evidence="11">
    <location>
        <begin position="1195"/>
        <end position="1219"/>
    </location>
</feature>
<evidence type="ECO:0000256" key="9">
    <source>
        <dbReference type="ARBA" id="ARBA00034920"/>
    </source>
</evidence>
<evidence type="ECO:0000313" key="14">
    <source>
        <dbReference type="Proteomes" id="UP000837801"/>
    </source>
</evidence>
<dbReference type="EMBL" id="CAKXYY010000023">
    <property type="protein sequence ID" value="CAH2355259.1"/>
    <property type="molecule type" value="Genomic_DNA"/>
</dbReference>
<evidence type="ECO:0000256" key="11">
    <source>
        <dbReference type="SAM" id="MobiDB-lite"/>
    </source>
</evidence>
<proteinExistence type="inferred from homology"/>
<keyword evidence="6" id="KW-0067">ATP-binding</keyword>
<evidence type="ECO:0000256" key="8">
    <source>
        <dbReference type="ARBA" id="ARBA00034811"/>
    </source>
</evidence>
<dbReference type="Proteomes" id="UP000837801">
    <property type="component" value="Unassembled WGS sequence"/>
</dbReference>
<evidence type="ECO:0000256" key="7">
    <source>
        <dbReference type="ARBA" id="ARBA00023136"/>
    </source>
</evidence>
<dbReference type="SUPFAM" id="SSF52540">
    <property type="entry name" value="P-loop containing nucleoside triphosphate hydrolases"/>
    <property type="match status" value="2"/>
</dbReference>
<organism evidence="13 14">
    <name type="scientific">[Candida] railenensis</name>
    <dbReference type="NCBI Taxonomy" id="45579"/>
    <lineage>
        <taxon>Eukaryota</taxon>
        <taxon>Fungi</taxon>
        <taxon>Dikarya</taxon>
        <taxon>Ascomycota</taxon>
        <taxon>Saccharomycotina</taxon>
        <taxon>Pichiomycetes</taxon>
        <taxon>Debaryomycetaceae</taxon>
        <taxon>Kurtzmaniella</taxon>
    </lineage>
</organism>
<evidence type="ECO:0000256" key="2">
    <source>
        <dbReference type="ARBA" id="ARBA00006914"/>
    </source>
</evidence>
<dbReference type="AlphaFoldDB" id="A0A9P0VZP6"/>
<feature type="region of interest" description="Disordered" evidence="11">
    <location>
        <begin position="1154"/>
        <end position="1178"/>
    </location>
</feature>
<dbReference type="InterPro" id="IPR047533">
    <property type="entry name" value="RecA-like_PEX6_r2"/>
</dbReference>
<dbReference type="GO" id="GO:0016558">
    <property type="term" value="P:protein import into peroxisome matrix"/>
    <property type="evidence" value="ECO:0007669"/>
    <property type="project" value="TreeGrafter"/>
</dbReference>
<dbReference type="GO" id="GO:0005829">
    <property type="term" value="C:cytosol"/>
    <property type="evidence" value="ECO:0007669"/>
    <property type="project" value="TreeGrafter"/>
</dbReference>
<dbReference type="SMART" id="SM00382">
    <property type="entry name" value="AAA"/>
    <property type="match status" value="1"/>
</dbReference>
<comment type="catalytic activity">
    <reaction evidence="10">
        <text>ATP + H2O = ADP + phosphate + H(+)</text>
        <dbReference type="Rhea" id="RHEA:13065"/>
        <dbReference type="ChEBI" id="CHEBI:15377"/>
        <dbReference type="ChEBI" id="CHEBI:15378"/>
        <dbReference type="ChEBI" id="CHEBI:30616"/>
        <dbReference type="ChEBI" id="CHEBI:43474"/>
        <dbReference type="ChEBI" id="CHEBI:456216"/>
    </reaction>
    <physiologicalReaction direction="left-to-right" evidence="10">
        <dbReference type="Rhea" id="RHEA:13066"/>
    </physiologicalReaction>
</comment>
<dbReference type="GO" id="GO:0005778">
    <property type="term" value="C:peroxisomal membrane"/>
    <property type="evidence" value="ECO:0007669"/>
    <property type="project" value="TreeGrafter"/>
</dbReference>
<sequence length="1219" mass="134488">MPSAVAQHKASKKMKPKTLSAYVNFVSDTSAPSIDGVELSVNLYNKLFPDYTVSKEEEEEAIELSRYVLVRFLGAPDYFKNFKLYRVTAVNSQATDNLSVTFINHTNLAKFNDQITLSKCIVQSLDSKNIPKLERVFVSVPESVYSILESKPSSDVRDLFLKKFLVHTGGVVSSGDIVRDINGQVQLCEPVSQGRIDSGVTNIVLIKTAYTEEDQDGVVDGAAGTVNGNISKLEAEDSDEGDEEEGDEDIDFSSFLNRPATYTPKESIQLQAKPLPEKLTIEGQSPSLLAKEDSDLFVFINSADLLKLGFPVFNGDSVKLTTKSSSREISVVVKILTVIEPNRTFHQGSIYLSPILLLNLEINSLESSSIVLSPLKDHQSLLSSLLPTAKSITIARVASPITMDKTYQQSFFAELKSTFHKSFKCVRKGDLIPVCIDSVLSKTMFDAGDNESTGFVIPTGDPDAVAWFKIVTIGSDNGENDLLSDQYVIDPLKTRMISSGIESIRLPENGYSQWVKFLQLPSPFPFTKVSKNDPSVFQYATELRKIVTTCLNSRNAKLKTSILLNSMSRGLGKTSVVRDLSLSLGLNLIELDCFDIINPGAELKTIGLLKGKIDKLIENTEANKGSFYVIYLKHIENLCVKSNENEQGSNVTTSLSMKVVQLLQEYLNNNSNLILISSCNDVDKLNEGLRSMIKFQIDFGVPSEKERLEIFRYLIDTEVTGRVVEDNSEEFDEEDLGEEFQDDIDDDFSLSSLSFSKRGDVTYKALALQSAGLTPRDLISILKNAKRLVIARMKDVAATLNISVRSTVVIGNGGLLQLTPEDFNKSINEARNQFSDSIGAPRIPNVKWEDIGGLDLVKDEILDTIDMPLKHPELFNNGLKKRSGILFYGPPGTGKTLLAKAIATNFSLNFFSVKGPELLNMYIGESEANVRRVFQRARDAKPCVIFFDELDSVAPKRGNQGDSGGVMDRIVSQLLAELDGMSGGGEGSGDGVFVVGATNRPDLLDEALLRPGRFDKMLYLGISDTNEKQAKILEALTRKFQLADDVDLNKIAENCSFTFTGADFYALCSDSMLNAMTRTANDVDQKIKKLNAQLAEEGKPQISSRWWFDNEASEDDINVLVTMEDFEKAQSELNPSVSAEELEHYLRVRQNFEGGKEKAKHSNQQETQANGNGHIENGTMHDFINKVQELVGEPVDGISDANGKPIAVENGLSDPEVHQ</sequence>
<comment type="caution">
    <text evidence="13">The sequence shown here is derived from an EMBL/GenBank/DDBJ whole genome shotgun (WGS) entry which is preliminary data.</text>
</comment>
<dbReference type="FunFam" id="3.40.50.300:FF:000109">
    <property type="entry name" value="Peroxisomal biogenesis factor 6"/>
    <property type="match status" value="1"/>
</dbReference>
<dbReference type="PANTHER" id="PTHR23077:SF9">
    <property type="entry name" value="PEROXISOMAL ATPASE PEX6"/>
    <property type="match status" value="1"/>
</dbReference>
<reference evidence="13" key="1">
    <citation type="submission" date="2022-03" db="EMBL/GenBank/DDBJ databases">
        <authorList>
            <person name="Legras J.-L."/>
            <person name="Devillers H."/>
            <person name="Grondin C."/>
        </authorList>
    </citation>
    <scope>NUCLEOTIDE SEQUENCE</scope>
    <source>
        <strain evidence="13">CLIB 1423</strain>
    </source>
</reference>
<evidence type="ECO:0000256" key="1">
    <source>
        <dbReference type="ARBA" id="ARBA00004370"/>
    </source>
</evidence>